<proteinExistence type="predicted"/>
<evidence type="ECO:0000256" key="1">
    <source>
        <dbReference type="PROSITE-ProRule" id="PRU00339"/>
    </source>
</evidence>
<sequence length="251" mass="28525">MSDTNVNPEGLRGVFSTVKKSWIGAGATKRKVEQRIVVYAEQEGDSVRVRMQQLNDHSLPAGEETSMPLDEFLASYTPEPEIYENEMQPAVRKLTKTLARADRQRRQGEVYSAEFEYRNALDMDGENVRANFGLGLTYLDRGNTEEAEGVLRKLVTLNKTFAADNKHLFNEFGIKLRKSGMYDQALAYYGRAMKLTQKDENLYYNIARTLHDKGDFDKGLLFADKALALRPAFEEAKQLRRVLEKKIGQGA</sequence>
<reference evidence="2 3" key="1">
    <citation type="submission" date="2018-06" db="EMBL/GenBank/DDBJ databases">
        <title>Complete genome of Desulfovibrio indonesiensis P37SLT.</title>
        <authorList>
            <person name="Crispim J.S."/>
            <person name="Vidigal P.M.P."/>
            <person name="Silva L.C.F."/>
            <person name="Laguardia C.N."/>
            <person name="Araujo L.C."/>
            <person name="Dias R.S."/>
            <person name="Sousa M.P."/>
            <person name="Paula S.O."/>
            <person name="Silva C."/>
        </authorList>
    </citation>
    <scope>NUCLEOTIDE SEQUENCE [LARGE SCALE GENOMIC DNA]</scope>
    <source>
        <strain evidence="2 3">P37SLT</strain>
    </source>
</reference>
<keyword evidence="1" id="KW-0802">TPR repeat</keyword>
<dbReference type="AlphaFoldDB" id="A0A7M3MJ50"/>
<accession>A0A7M3MJ50</accession>
<dbReference type="InterPro" id="IPR019734">
    <property type="entry name" value="TPR_rpt"/>
</dbReference>
<dbReference type="Proteomes" id="UP000448292">
    <property type="component" value="Unassembled WGS sequence"/>
</dbReference>
<organism evidence="2 3">
    <name type="scientific">Oceanidesulfovibrio indonesiensis</name>
    <dbReference type="NCBI Taxonomy" id="54767"/>
    <lineage>
        <taxon>Bacteria</taxon>
        <taxon>Pseudomonadati</taxon>
        <taxon>Thermodesulfobacteriota</taxon>
        <taxon>Desulfovibrionia</taxon>
        <taxon>Desulfovibrionales</taxon>
        <taxon>Desulfovibrionaceae</taxon>
        <taxon>Oceanidesulfovibrio</taxon>
    </lineage>
</organism>
<feature type="repeat" description="TPR" evidence="1">
    <location>
        <begin position="200"/>
        <end position="233"/>
    </location>
</feature>
<evidence type="ECO:0000313" key="2">
    <source>
        <dbReference type="EMBL" id="TVM19351.1"/>
    </source>
</evidence>
<dbReference type="Pfam" id="PF13429">
    <property type="entry name" value="TPR_15"/>
    <property type="match status" value="1"/>
</dbReference>
<dbReference type="EMBL" id="QMIE01000002">
    <property type="protein sequence ID" value="TVM19351.1"/>
    <property type="molecule type" value="Genomic_DNA"/>
</dbReference>
<dbReference type="InterPro" id="IPR011990">
    <property type="entry name" value="TPR-like_helical_dom_sf"/>
</dbReference>
<keyword evidence="3" id="KW-1185">Reference proteome</keyword>
<dbReference type="PROSITE" id="PS50005">
    <property type="entry name" value="TPR"/>
    <property type="match status" value="2"/>
</dbReference>
<comment type="caution">
    <text evidence="2">The sequence shown here is derived from an EMBL/GenBank/DDBJ whole genome shotgun (WGS) entry which is preliminary data.</text>
</comment>
<dbReference type="SMART" id="SM00028">
    <property type="entry name" value="TPR"/>
    <property type="match status" value="3"/>
</dbReference>
<evidence type="ECO:0008006" key="4">
    <source>
        <dbReference type="Google" id="ProtNLM"/>
    </source>
</evidence>
<dbReference type="OrthoDB" id="5469953at2"/>
<dbReference type="Gene3D" id="1.25.40.10">
    <property type="entry name" value="Tetratricopeptide repeat domain"/>
    <property type="match status" value="2"/>
</dbReference>
<evidence type="ECO:0000313" key="3">
    <source>
        <dbReference type="Proteomes" id="UP000448292"/>
    </source>
</evidence>
<name>A0A7M3MJ50_9BACT</name>
<dbReference type="RefSeq" id="WP_144301708.1">
    <property type="nucleotide sequence ID" value="NZ_QMIE01000002.1"/>
</dbReference>
<protein>
    <recommendedName>
        <fullName evidence="4">Tetratricopeptide repeat protein</fullName>
    </recommendedName>
</protein>
<feature type="repeat" description="TPR" evidence="1">
    <location>
        <begin position="166"/>
        <end position="199"/>
    </location>
</feature>
<gene>
    <name evidence="2" type="ORF">DPQ33_03045</name>
</gene>
<dbReference type="SUPFAM" id="SSF48452">
    <property type="entry name" value="TPR-like"/>
    <property type="match status" value="1"/>
</dbReference>